<dbReference type="Pfam" id="PF00172">
    <property type="entry name" value="Zn_clus"/>
    <property type="match status" value="1"/>
</dbReference>
<evidence type="ECO:0000256" key="6">
    <source>
        <dbReference type="ARBA" id="ARBA00023015"/>
    </source>
</evidence>
<comment type="caution">
    <text evidence="12">The sequence shown here is derived from an EMBL/GenBank/DDBJ whole genome shotgun (WGS) entry which is preliminary data.</text>
</comment>
<dbReference type="GO" id="GO:0016491">
    <property type="term" value="F:oxidoreductase activity"/>
    <property type="evidence" value="ECO:0007669"/>
    <property type="project" value="UniProtKB-KW"/>
</dbReference>
<dbReference type="GeneID" id="62205497"/>
<name>A0A8H7B3V6_9PLEO</name>
<dbReference type="SMART" id="SM00355">
    <property type="entry name" value="ZnF_C2H2"/>
    <property type="match status" value="2"/>
</dbReference>
<dbReference type="InterPro" id="IPR036188">
    <property type="entry name" value="FAD/NAD-bd_sf"/>
</dbReference>
<reference evidence="12" key="2">
    <citation type="submission" date="2020-08" db="EMBL/GenBank/DDBJ databases">
        <title>Draft Genome Sequence of Cumin Blight Pathogen Alternaria burnsii.</title>
        <authorList>
            <person name="Feng Z."/>
        </authorList>
    </citation>
    <scope>NUCLEOTIDE SEQUENCE</scope>
    <source>
        <strain evidence="12">CBS107.38</strain>
    </source>
</reference>
<dbReference type="PROSITE" id="PS50157">
    <property type="entry name" value="ZINC_FINGER_C2H2_2"/>
    <property type="match status" value="2"/>
</dbReference>
<keyword evidence="13" id="KW-1185">Reference proteome</keyword>
<dbReference type="PRINTS" id="PR00420">
    <property type="entry name" value="RNGMNOXGNASE"/>
</dbReference>
<keyword evidence="5" id="KW-0560">Oxidoreductase</keyword>
<dbReference type="CDD" id="cd00067">
    <property type="entry name" value="GAL4"/>
    <property type="match status" value="1"/>
</dbReference>
<evidence type="ECO:0000256" key="9">
    <source>
        <dbReference type="PROSITE-ProRule" id="PRU00042"/>
    </source>
</evidence>
<evidence type="ECO:0000256" key="7">
    <source>
        <dbReference type="ARBA" id="ARBA00023163"/>
    </source>
</evidence>
<evidence type="ECO:0000256" key="5">
    <source>
        <dbReference type="ARBA" id="ARBA00023002"/>
    </source>
</evidence>
<organism evidence="12 13">
    <name type="scientific">Alternaria burnsii</name>
    <dbReference type="NCBI Taxonomy" id="1187904"/>
    <lineage>
        <taxon>Eukaryota</taxon>
        <taxon>Fungi</taxon>
        <taxon>Dikarya</taxon>
        <taxon>Ascomycota</taxon>
        <taxon>Pezizomycotina</taxon>
        <taxon>Dothideomycetes</taxon>
        <taxon>Pleosporomycetidae</taxon>
        <taxon>Pleosporales</taxon>
        <taxon>Pleosporineae</taxon>
        <taxon>Pleosporaceae</taxon>
        <taxon>Alternaria</taxon>
        <taxon>Alternaria sect. Alternaria</taxon>
    </lineage>
</organism>
<dbReference type="PROSITE" id="PS50048">
    <property type="entry name" value="ZN2_CY6_FUNGAL_2"/>
    <property type="match status" value="1"/>
</dbReference>
<keyword evidence="8" id="KW-0539">Nucleus</keyword>
<dbReference type="Gene3D" id="3.50.50.60">
    <property type="entry name" value="FAD/NAD(P)-binding domain"/>
    <property type="match status" value="1"/>
</dbReference>
<dbReference type="SUPFAM" id="SSF51905">
    <property type="entry name" value="FAD/NAD(P)-binding domain"/>
    <property type="match status" value="1"/>
</dbReference>
<dbReference type="PANTHER" id="PTHR47660:SF8">
    <property type="entry name" value="TRANSCRIPTION FACTOR WITH C2H2 AND ZN(2)-CYS(6) DNA BINDING DOMAIN (EUROFUNG)"/>
    <property type="match status" value="1"/>
</dbReference>
<evidence type="ECO:0000313" key="12">
    <source>
        <dbReference type="EMBL" id="KAF7674512.1"/>
    </source>
</evidence>
<dbReference type="SUPFAM" id="SSF54373">
    <property type="entry name" value="FAD-linked reductases, C-terminal domain"/>
    <property type="match status" value="1"/>
</dbReference>
<keyword evidence="1" id="KW-0285">Flavoprotein</keyword>
<protein>
    <submittedName>
        <fullName evidence="12">Fad binding domain containing protein</fullName>
    </submittedName>
</protein>
<keyword evidence="6" id="KW-0805">Transcription regulation</keyword>
<keyword evidence="9" id="KW-0863">Zinc-finger</keyword>
<dbReference type="EMBL" id="JAAABM010000010">
    <property type="protein sequence ID" value="KAF7674512.1"/>
    <property type="molecule type" value="Genomic_DNA"/>
</dbReference>
<evidence type="ECO:0000256" key="2">
    <source>
        <dbReference type="ARBA" id="ARBA00022723"/>
    </source>
</evidence>
<feature type="domain" description="Zn(2)-C6 fungal-type" evidence="10">
    <location>
        <begin position="506"/>
        <end position="535"/>
    </location>
</feature>
<dbReference type="InterPro" id="IPR036236">
    <property type="entry name" value="Znf_C2H2_sf"/>
</dbReference>
<dbReference type="SUPFAM" id="SSF57667">
    <property type="entry name" value="beta-beta-alpha zinc fingers"/>
    <property type="match status" value="1"/>
</dbReference>
<evidence type="ECO:0000256" key="8">
    <source>
        <dbReference type="ARBA" id="ARBA00023242"/>
    </source>
</evidence>
<keyword evidence="7" id="KW-0804">Transcription</keyword>
<dbReference type="InterPro" id="IPR036864">
    <property type="entry name" value="Zn2-C6_fun-type_DNA-bd_sf"/>
</dbReference>
<evidence type="ECO:0000256" key="1">
    <source>
        <dbReference type="ARBA" id="ARBA00022630"/>
    </source>
</evidence>
<dbReference type="SMART" id="SM00066">
    <property type="entry name" value="GAL4"/>
    <property type="match status" value="1"/>
</dbReference>
<dbReference type="Pfam" id="PF01494">
    <property type="entry name" value="FAD_binding_3"/>
    <property type="match status" value="1"/>
</dbReference>
<dbReference type="GO" id="GO:0000981">
    <property type="term" value="F:DNA-binding transcription factor activity, RNA polymerase II-specific"/>
    <property type="evidence" value="ECO:0007669"/>
    <property type="project" value="InterPro"/>
</dbReference>
<dbReference type="GO" id="GO:0071949">
    <property type="term" value="F:FAD binding"/>
    <property type="evidence" value="ECO:0007669"/>
    <property type="project" value="InterPro"/>
</dbReference>
<dbReference type="AlphaFoldDB" id="A0A8H7B3V6"/>
<feature type="domain" description="C2H2-type" evidence="11">
    <location>
        <begin position="435"/>
        <end position="462"/>
    </location>
</feature>
<keyword evidence="3" id="KW-0274">FAD</keyword>
<evidence type="ECO:0000256" key="3">
    <source>
        <dbReference type="ARBA" id="ARBA00022827"/>
    </source>
</evidence>
<sequence>MSSPVPFRIIIVGGGIAGLAAAIALRKDDRQITILEQSRLSTEIGATISLQPNATRILQQSWGLETLLEDSNGTIDHGFRIYSVDGKMVNEIPLRSKTQYGADRIMWHREDLHAYLREKATSTERDGQPAVLRTSARVSSCDCEEGKVILENGETLEADLVIGADGIHSALRTSVLGKEIHPKPTGSSAYRLMLPTAVLNERAPQFSAKIKPEQPYTSMIMAHSCRLIMGPARDAKLYSIVGLVPDEQMNEDPDKAQSWVTKGDPTKMLETFKDFPSWTRDMLRNADSIGLWQLRDLDPLDTWHSGRTILIGDAAHAMLPTQGQGASQTIEDAEALGALFDSVTGRPTKDEVTSILENVFKSRYERASLIQRFSREAAKPATEKGSNVIKMRPDEFMDYNCTYRGIIMSVDMAVTPTNARPSKRQRTSDASIGALQCQVCHRTYERADHLNRHLDSHRNERSFQCEECPAAFNRRDLLLRHQATHTKNAKDGLVGPNRVAERATKACNSCVLSKVKCDNGRPCKRCQKKGLSCVTKFSDTSSFTQSTTSEHPPQVFATTANDQGNPNGFEDDIQLNGVYLNEASTEAQALLDLYNTTSYTQHTIPAFFEQIMVPAPDFMGVDYMQAPPDLTAWMPETDWLGQVDIFGNDFTPTVSQMLEAPVSQVTALPPATPPANTDASLEKIDSDSARRRHAVFKQSAWFWIPERNQHAFSEHENIALDERNVDLASSPHMPYASNVVIPDQLSSAARDRIFQLVSKTAQSQITIPSFPSAECVDKLIKVGIAKRTETDAWIHPYTFESETARPEYLTALVAAGCSENDNSVIRDLEYLQASMLWLDIGAFCGYRRKMEIAESSLQSLVTALRRAGRFDHIRYPAITPSAQDSDEELQTKWKRWVEQESYKRLVYHLFEHDIHMTMAKHRPPLITYHCLQREDLLPSNSPAVTCLFHQFLQMYLHVNLDLITRFAGKCGESAANSAYTHLSPWSQTKEARIAICHAGQVVRAARHIPPYQIRGPDSFMLYHAIMVLWTYSMMMRDRAKKTGTTTPMRAQPSSFLSKVIYLDDATSDNQTSIHSFILMNSGIPCLRIISTHQPVASESEVADRPEICNLKYPSQVMKVGVRLLDTTHPDVDRETGPPLVRALCGLMEELGGLR</sequence>
<feature type="domain" description="C2H2-type" evidence="11">
    <location>
        <begin position="463"/>
        <end position="490"/>
    </location>
</feature>
<dbReference type="InterPro" id="IPR001138">
    <property type="entry name" value="Zn2Cys6_DnaBD"/>
</dbReference>
<proteinExistence type="predicted"/>
<evidence type="ECO:0000256" key="4">
    <source>
        <dbReference type="ARBA" id="ARBA00022833"/>
    </source>
</evidence>
<dbReference type="Pfam" id="PF00096">
    <property type="entry name" value="zf-C2H2"/>
    <property type="match status" value="2"/>
</dbReference>
<dbReference type="PANTHER" id="PTHR47660">
    <property type="entry name" value="TRANSCRIPTION FACTOR WITH C2H2 AND ZN(2)-CYS(6) DNA BINDING DOMAIN (EUROFUNG)-RELATED-RELATED"/>
    <property type="match status" value="1"/>
</dbReference>
<keyword evidence="2" id="KW-0479">Metal-binding</keyword>
<dbReference type="InterPro" id="IPR002938">
    <property type="entry name" value="FAD-bd"/>
</dbReference>
<evidence type="ECO:0000259" key="10">
    <source>
        <dbReference type="PROSITE" id="PS50048"/>
    </source>
</evidence>
<gene>
    <name evidence="12" type="ORF">GT037_007272</name>
</gene>
<dbReference type="InterPro" id="IPR013087">
    <property type="entry name" value="Znf_C2H2_type"/>
</dbReference>
<dbReference type="Gene3D" id="4.10.240.10">
    <property type="entry name" value="Zn(2)-C6 fungal-type DNA-binding domain"/>
    <property type="match status" value="1"/>
</dbReference>
<dbReference type="Gene3D" id="3.30.160.60">
    <property type="entry name" value="Classic Zinc Finger"/>
    <property type="match status" value="1"/>
</dbReference>
<dbReference type="RefSeq" id="XP_038784807.1">
    <property type="nucleotide sequence ID" value="XM_038932319.1"/>
</dbReference>
<accession>A0A8H7B3V6</accession>
<evidence type="ECO:0000313" key="13">
    <source>
        <dbReference type="Proteomes" id="UP000596902"/>
    </source>
</evidence>
<dbReference type="PROSITE" id="PS00028">
    <property type="entry name" value="ZINC_FINGER_C2H2_1"/>
    <property type="match status" value="2"/>
</dbReference>
<dbReference type="Proteomes" id="UP000596902">
    <property type="component" value="Unassembled WGS sequence"/>
</dbReference>
<reference evidence="12" key="1">
    <citation type="submission" date="2020-01" db="EMBL/GenBank/DDBJ databases">
        <authorList>
            <person name="Feng Z.H.Z."/>
        </authorList>
    </citation>
    <scope>NUCLEOTIDE SEQUENCE</scope>
    <source>
        <strain evidence="12">CBS107.38</strain>
    </source>
</reference>
<keyword evidence="4" id="KW-0862">Zinc</keyword>
<dbReference type="SUPFAM" id="SSF57701">
    <property type="entry name" value="Zn2/Cys6 DNA-binding domain"/>
    <property type="match status" value="1"/>
</dbReference>
<dbReference type="GO" id="GO:0008270">
    <property type="term" value="F:zinc ion binding"/>
    <property type="evidence" value="ECO:0007669"/>
    <property type="project" value="UniProtKB-KW"/>
</dbReference>
<evidence type="ECO:0000259" key="11">
    <source>
        <dbReference type="PROSITE" id="PS50157"/>
    </source>
</evidence>